<evidence type="ECO:0000313" key="2">
    <source>
        <dbReference type="EMBL" id="RZR74755.1"/>
    </source>
</evidence>
<dbReference type="Proteomes" id="UP000290560">
    <property type="component" value="Unassembled WGS sequence"/>
</dbReference>
<reference evidence="2" key="1">
    <citation type="journal article" date="2018" name="Data Brief">
        <title>Genome sequence data from 17 accessions of Ensete ventricosum, a staple food crop for millions in Ethiopia.</title>
        <authorList>
            <person name="Yemataw Z."/>
            <person name="Muzemil S."/>
            <person name="Ambachew D."/>
            <person name="Tripathi L."/>
            <person name="Tesfaye K."/>
            <person name="Chala A."/>
            <person name="Farbos A."/>
            <person name="O'Neill P."/>
            <person name="Moore K."/>
            <person name="Grant M."/>
            <person name="Studholme D.J."/>
        </authorList>
    </citation>
    <scope>NUCLEOTIDE SEQUENCE [LARGE SCALE GENOMIC DNA]</scope>
    <source>
        <tissue evidence="2">Leaf</tissue>
    </source>
</reference>
<gene>
    <name evidence="2" type="ORF">BHM03_00042526</name>
</gene>
<sequence length="108" mass="12800">MYRYIDHPLLDGTAKIDRRWSIEGEIDRRQSIEEKSTVAGRLREKKGRGKEESRKKKIRKNTSRRPRLRVVAARASSPLARRHRPRPWVAREPSPPLLAIFLPHWEKD</sequence>
<organism evidence="2">
    <name type="scientific">Ensete ventricosum</name>
    <name type="common">Abyssinian banana</name>
    <name type="synonym">Musa ensete</name>
    <dbReference type="NCBI Taxonomy" id="4639"/>
    <lineage>
        <taxon>Eukaryota</taxon>
        <taxon>Viridiplantae</taxon>
        <taxon>Streptophyta</taxon>
        <taxon>Embryophyta</taxon>
        <taxon>Tracheophyta</taxon>
        <taxon>Spermatophyta</taxon>
        <taxon>Magnoliopsida</taxon>
        <taxon>Liliopsida</taxon>
        <taxon>Zingiberales</taxon>
        <taxon>Musaceae</taxon>
        <taxon>Ensete</taxon>
    </lineage>
</organism>
<accession>A0A444FE80</accession>
<name>A0A444FE80_ENSVE</name>
<feature type="compositionally biased region" description="Basic residues" evidence="1">
    <location>
        <begin position="55"/>
        <end position="67"/>
    </location>
</feature>
<dbReference type="AlphaFoldDB" id="A0A444FE80"/>
<proteinExistence type="predicted"/>
<evidence type="ECO:0000256" key="1">
    <source>
        <dbReference type="SAM" id="MobiDB-lite"/>
    </source>
</evidence>
<feature type="region of interest" description="Disordered" evidence="1">
    <location>
        <begin position="37"/>
        <end position="67"/>
    </location>
</feature>
<protein>
    <submittedName>
        <fullName evidence="2">Uncharacterized protein</fullName>
    </submittedName>
</protein>
<dbReference type="EMBL" id="KV876371">
    <property type="protein sequence ID" value="RZR74755.1"/>
    <property type="molecule type" value="Genomic_DNA"/>
</dbReference>